<reference evidence="2 3" key="1">
    <citation type="journal article" date="2015" name="Fungal Genet. Biol.">
        <title>Evolution of novel wood decay mechanisms in Agaricales revealed by the genome sequences of Fistulina hepatica and Cylindrobasidium torrendii.</title>
        <authorList>
            <person name="Floudas D."/>
            <person name="Held B.W."/>
            <person name="Riley R."/>
            <person name="Nagy L.G."/>
            <person name="Koehler G."/>
            <person name="Ransdell A.S."/>
            <person name="Younus H."/>
            <person name="Chow J."/>
            <person name="Chiniquy J."/>
            <person name="Lipzen A."/>
            <person name="Tritt A."/>
            <person name="Sun H."/>
            <person name="Haridas S."/>
            <person name="LaButti K."/>
            <person name="Ohm R.A."/>
            <person name="Kues U."/>
            <person name="Blanchette R.A."/>
            <person name="Grigoriev I.V."/>
            <person name="Minto R.E."/>
            <person name="Hibbett D.S."/>
        </authorList>
    </citation>
    <scope>NUCLEOTIDE SEQUENCE [LARGE SCALE GENOMIC DNA]</scope>
    <source>
        <strain evidence="2 3">ATCC 64428</strain>
    </source>
</reference>
<gene>
    <name evidence="2" type="ORF">FISHEDRAFT_55756</name>
</gene>
<organism evidence="2 3">
    <name type="scientific">Fistulina hepatica ATCC 64428</name>
    <dbReference type="NCBI Taxonomy" id="1128425"/>
    <lineage>
        <taxon>Eukaryota</taxon>
        <taxon>Fungi</taxon>
        <taxon>Dikarya</taxon>
        <taxon>Basidiomycota</taxon>
        <taxon>Agaricomycotina</taxon>
        <taxon>Agaricomycetes</taxon>
        <taxon>Agaricomycetidae</taxon>
        <taxon>Agaricales</taxon>
        <taxon>Fistulinaceae</taxon>
        <taxon>Fistulina</taxon>
    </lineage>
</organism>
<evidence type="ECO:0000256" key="1">
    <source>
        <dbReference type="SAM" id="MobiDB-lite"/>
    </source>
</evidence>
<protein>
    <submittedName>
        <fullName evidence="2">Uncharacterized protein</fullName>
    </submittedName>
</protein>
<dbReference type="AlphaFoldDB" id="A0A0D7APS7"/>
<sequence length="348" mass="38023">MPRTLRKIFSPFRRERRTVGDPHTSFSSVKDRQAHDHPPGPEPATADEIETASDPRIATNELGLTQLPVDPVVPNATPALEAMDATPESTAVNDIPQVKRTKSSDTLRGTFGLILKALLSISHLAVDAADAMLDNPVALTELNRLDDALGNVAAKLSNVSADEKPSASSDPLCVQKATLIQVPSASLRSLVVHEPIPLSQFFTLMSIRREPLEKLVVNVLSDSTSVPPSPSLSVSFPRLTCLNITSDSIVGIKLVLMHMLCDNRAPSLTHLIIVCSDEKCCCTIFADDLTRLGWPASMREYTFCGPTQSPDALQKVYEMVKQAHSQRVVSFAHEYHCSEMTARWIIHS</sequence>
<dbReference type="Proteomes" id="UP000054144">
    <property type="component" value="Unassembled WGS sequence"/>
</dbReference>
<keyword evidence="3" id="KW-1185">Reference proteome</keyword>
<feature type="region of interest" description="Disordered" evidence="1">
    <location>
        <begin position="1"/>
        <end position="53"/>
    </location>
</feature>
<name>A0A0D7APS7_9AGAR</name>
<dbReference type="EMBL" id="KN881630">
    <property type="protein sequence ID" value="KIY52788.1"/>
    <property type="molecule type" value="Genomic_DNA"/>
</dbReference>
<evidence type="ECO:0000313" key="3">
    <source>
        <dbReference type="Proteomes" id="UP000054144"/>
    </source>
</evidence>
<accession>A0A0D7APS7</accession>
<feature type="compositionally biased region" description="Basic and acidic residues" evidence="1">
    <location>
        <begin position="29"/>
        <end position="39"/>
    </location>
</feature>
<proteinExistence type="predicted"/>
<evidence type="ECO:0000313" key="2">
    <source>
        <dbReference type="EMBL" id="KIY52788.1"/>
    </source>
</evidence>